<keyword evidence="2" id="KW-0808">Transferase</keyword>
<reference evidence="8 9" key="1">
    <citation type="submission" date="2024-09" db="EMBL/GenBank/DDBJ databases">
        <title>Chromosome-scale assembly of Riccia sorocarpa.</title>
        <authorList>
            <person name="Paukszto L."/>
        </authorList>
    </citation>
    <scope>NUCLEOTIDE SEQUENCE [LARGE SCALE GENOMIC DNA]</scope>
    <source>
        <strain evidence="8">LP-2024</strain>
        <tissue evidence="8">Aerial parts of the thallus</tissue>
    </source>
</reference>
<dbReference type="PROSITE" id="PS50011">
    <property type="entry name" value="PROTEIN_KINASE_DOM"/>
    <property type="match status" value="1"/>
</dbReference>
<keyword evidence="5" id="KW-0067">ATP-binding</keyword>
<gene>
    <name evidence="8" type="ORF">R1sor_026654</name>
</gene>
<accession>A0ABD3GFP1</accession>
<dbReference type="Gene3D" id="1.10.510.10">
    <property type="entry name" value="Transferase(Phosphotransferase) domain 1"/>
    <property type="match status" value="1"/>
</dbReference>
<evidence type="ECO:0000313" key="9">
    <source>
        <dbReference type="Proteomes" id="UP001633002"/>
    </source>
</evidence>
<dbReference type="Pfam" id="PF00069">
    <property type="entry name" value="Pkinase"/>
    <property type="match status" value="1"/>
</dbReference>
<dbReference type="InterPro" id="IPR011009">
    <property type="entry name" value="Kinase-like_dom_sf"/>
</dbReference>
<dbReference type="GO" id="GO:0004674">
    <property type="term" value="F:protein serine/threonine kinase activity"/>
    <property type="evidence" value="ECO:0007669"/>
    <property type="project" value="UniProtKB-KW"/>
</dbReference>
<organism evidence="8 9">
    <name type="scientific">Riccia sorocarpa</name>
    <dbReference type="NCBI Taxonomy" id="122646"/>
    <lineage>
        <taxon>Eukaryota</taxon>
        <taxon>Viridiplantae</taxon>
        <taxon>Streptophyta</taxon>
        <taxon>Embryophyta</taxon>
        <taxon>Marchantiophyta</taxon>
        <taxon>Marchantiopsida</taxon>
        <taxon>Marchantiidae</taxon>
        <taxon>Marchantiales</taxon>
        <taxon>Ricciaceae</taxon>
        <taxon>Riccia</taxon>
    </lineage>
</organism>
<evidence type="ECO:0000256" key="6">
    <source>
        <dbReference type="ARBA" id="ARBA00058225"/>
    </source>
</evidence>
<keyword evidence="4" id="KW-0418">Kinase</keyword>
<dbReference type="SUPFAM" id="SSF56112">
    <property type="entry name" value="Protein kinase-like (PK-like)"/>
    <property type="match status" value="1"/>
</dbReference>
<evidence type="ECO:0000256" key="2">
    <source>
        <dbReference type="ARBA" id="ARBA00022679"/>
    </source>
</evidence>
<dbReference type="InterPro" id="IPR000719">
    <property type="entry name" value="Prot_kinase_dom"/>
</dbReference>
<dbReference type="PANTHER" id="PTHR24346">
    <property type="entry name" value="MAP/MICROTUBULE AFFINITY-REGULATING KINASE"/>
    <property type="match status" value="1"/>
</dbReference>
<evidence type="ECO:0000256" key="4">
    <source>
        <dbReference type="ARBA" id="ARBA00022777"/>
    </source>
</evidence>
<keyword evidence="9" id="KW-1185">Reference proteome</keyword>
<dbReference type="AlphaFoldDB" id="A0ABD3GFP1"/>
<dbReference type="SMART" id="SM00220">
    <property type="entry name" value="S_TKc"/>
    <property type="match status" value="1"/>
</dbReference>
<sequence>MSMEGGSGLGLLTDYRPGMTVEMGSFGKVKIAEHALTGRKVAFKILNRRKIRAMDMEEKVRGEIQKILRLFMHPHIIRLYEVIETSTDIYLVMEYVKSGSLLFDYIVKKGRLPEEEARRFFQQIVSGVEYCHQNMVVLRDL</sequence>
<dbReference type="Proteomes" id="UP001633002">
    <property type="component" value="Unassembled WGS sequence"/>
</dbReference>
<evidence type="ECO:0000256" key="3">
    <source>
        <dbReference type="ARBA" id="ARBA00022741"/>
    </source>
</evidence>
<evidence type="ECO:0000256" key="5">
    <source>
        <dbReference type="ARBA" id="ARBA00022840"/>
    </source>
</evidence>
<comment type="function">
    <text evidence="6">CIPK serine-threonine protein kinases interact with CBL proteins. Binding of a CBL protein to the regulatory NAF domain of CIPK protein lead to the activation of the kinase in a calcium-dependent manner.</text>
</comment>
<name>A0ABD3GFP1_9MARC</name>
<keyword evidence="1" id="KW-0723">Serine/threonine-protein kinase</keyword>
<feature type="domain" description="Protein kinase" evidence="7">
    <location>
        <begin position="15"/>
        <end position="141"/>
    </location>
</feature>
<proteinExistence type="predicted"/>
<protein>
    <recommendedName>
        <fullName evidence="7">Protein kinase domain-containing protein</fullName>
    </recommendedName>
</protein>
<dbReference type="FunFam" id="3.30.200.20:FF:000003">
    <property type="entry name" value="Non-specific serine/threonine protein kinase"/>
    <property type="match status" value="1"/>
</dbReference>
<comment type="caution">
    <text evidence="8">The sequence shown here is derived from an EMBL/GenBank/DDBJ whole genome shotgun (WGS) entry which is preliminary data.</text>
</comment>
<evidence type="ECO:0000313" key="8">
    <source>
        <dbReference type="EMBL" id="KAL3676706.1"/>
    </source>
</evidence>
<dbReference type="FunFam" id="1.10.510.10:FF:000571">
    <property type="entry name" value="Maternal embryonic leucine zipper kinase"/>
    <property type="match status" value="1"/>
</dbReference>
<evidence type="ECO:0000259" key="7">
    <source>
        <dbReference type="PROSITE" id="PS50011"/>
    </source>
</evidence>
<keyword evidence="3" id="KW-0547">Nucleotide-binding</keyword>
<dbReference type="PANTHER" id="PTHR24346:SF82">
    <property type="entry name" value="KP78A-RELATED"/>
    <property type="match status" value="1"/>
</dbReference>
<dbReference type="EMBL" id="JBJQOH010000008">
    <property type="protein sequence ID" value="KAL3676706.1"/>
    <property type="molecule type" value="Genomic_DNA"/>
</dbReference>
<evidence type="ECO:0000256" key="1">
    <source>
        <dbReference type="ARBA" id="ARBA00022527"/>
    </source>
</evidence>
<dbReference type="GO" id="GO:0005524">
    <property type="term" value="F:ATP binding"/>
    <property type="evidence" value="ECO:0007669"/>
    <property type="project" value="UniProtKB-KW"/>
</dbReference>